<keyword evidence="1" id="KW-1133">Transmembrane helix</keyword>
<feature type="transmembrane region" description="Helical" evidence="1">
    <location>
        <begin position="82"/>
        <end position="102"/>
    </location>
</feature>
<keyword evidence="1" id="KW-0812">Transmembrane</keyword>
<sequence length="151" mass="15871">MSTVLRFLFVIPIGFVAAVMTAAFAMLWPFLDAPRGITGADPVFLFHTGIAFFAQAAQIGSVVLVPWALFMVATELFALSSIVLHIAAGIIGGVAIIVTAYGGSAPHMSVQTAIVVASLCFALAYWIVAGRTAGRWRRRKTEPSADGASEG</sequence>
<feature type="transmembrane region" description="Helical" evidence="1">
    <location>
        <begin position="7"/>
        <end position="31"/>
    </location>
</feature>
<reference evidence="2" key="1">
    <citation type="journal article" date="2015" name="Proc. Natl. Acad. Sci. U.S.A.">
        <title>Bacterial clade with the ribosomal RNA operon on a small plasmid rather than the chromosome.</title>
        <authorList>
            <person name="Anda M."/>
            <person name="Ohtsubo Y."/>
            <person name="Okubo T."/>
            <person name="Sugawara M."/>
            <person name="Nagata Y."/>
            <person name="Tsuda M."/>
            <person name="Minamisawa K."/>
            <person name="Mitsui H."/>
        </authorList>
    </citation>
    <scope>NUCLEOTIDE SEQUENCE</scope>
    <source>
        <strain evidence="2">DSM 14790</strain>
    </source>
</reference>
<feature type="transmembrane region" description="Helical" evidence="1">
    <location>
        <begin position="43"/>
        <end position="70"/>
    </location>
</feature>
<protein>
    <submittedName>
        <fullName evidence="2">Uncharacterized protein</fullName>
    </submittedName>
</protein>
<dbReference type="AlphaFoldDB" id="A0A0P0YY91"/>
<evidence type="ECO:0000313" key="2">
    <source>
        <dbReference type="EMBL" id="BAT26563.1"/>
    </source>
</evidence>
<dbReference type="EMBL" id="LC066372">
    <property type="protein sequence ID" value="BAT26563.1"/>
    <property type="molecule type" value="Genomic_DNA"/>
</dbReference>
<organism evidence="2">
    <name type="scientific">Aurantimonas coralicida</name>
    <dbReference type="NCBI Taxonomy" id="182270"/>
    <lineage>
        <taxon>Bacteria</taxon>
        <taxon>Pseudomonadati</taxon>
        <taxon>Pseudomonadota</taxon>
        <taxon>Alphaproteobacteria</taxon>
        <taxon>Hyphomicrobiales</taxon>
        <taxon>Aurantimonadaceae</taxon>
        <taxon>Aurantimonas</taxon>
    </lineage>
</organism>
<accession>A0A0P0YY91</accession>
<keyword evidence="1" id="KW-0472">Membrane</keyword>
<name>A0A0P0YY91_9HYPH</name>
<proteinExistence type="predicted"/>
<evidence type="ECO:0000256" key="1">
    <source>
        <dbReference type="SAM" id="Phobius"/>
    </source>
</evidence>
<feature type="transmembrane region" description="Helical" evidence="1">
    <location>
        <begin position="108"/>
        <end position="129"/>
    </location>
</feature>
<dbReference type="RefSeq" id="WP_024351893.1">
    <property type="nucleotide sequence ID" value="NZ_BBWN01000042.1"/>
</dbReference>